<accession>A0AAV5RPE5</accession>
<reference evidence="5 6" key="1">
    <citation type="journal article" date="2023" name="Elife">
        <title>Identification of key yeast species and microbe-microbe interactions impacting larval growth of Drosophila in the wild.</title>
        <authorList>
            <person name="Mure A."/>
            <person name="Sugiura Y."/>
            <person name="Maeda R."/>
            <person name="Honda K."/>
            <person name="Sakurai N."/>
            <person name="Takahashi Y."/>
            <person name="Watada M."/>
            <person name="Katoh T."/>
            <person name="Gotoh A."/>
            <person name="Gotoh Y."/>
            <person name="Taniguchi I."/>
            <person name="Nakamura K."/>
            <person name="Hayashi T."/>
            <person name="Katayama T."/>
            <person name="Uemura T."/>
            <person name="Hattori Y."/>
        </authorList>
    </citation>
    <scope>NUCLEOTIDE SEQUENCE [LARGE SCALE GENOMIC DNA]</scope>
    <source>
        <strain evidence="5 6">SB-73</strain>
    </source>
</reference>
<dbReference type="Pfam" id="PF04063">
    <property type="entry name" value="DUF383"/>
    <property type="match status" value="1"/>
</dbReference>
<dbReference type="InterPro" id="IPR007205">
    <property type="entry name" value="Protein_HGH1_N"/>
</dbReference>
<protein>
    <recommendedName>
        <fullName evidence="2">Protein HGH1 homolog</fullName>
    </recommendedName>
</protein>
<name>A0AAV5RPE5_STABA</name>
<dbReference type="AlphaFoldDB" id="A0AAV5RPE5"/>
<dbReference type="SUPFAM" id="SSF48371">
    <property type="entry name" value="ARM repeat"/>
    <property type="match status" value="1"/>
</dbReference>
<dbReference type="EMBL" id="BTGC01000008">
    <property type="protein sequence ID" value="GMM53310.1"/>
    <property type="molecule type" value="Genomic_DNA"/>
</dbReference>
<dbReference type="InterPro" id="IPR011989">
    <property type="entry name" value="ARM-like"/>
</dbReference>
<evidence type="ECO:0000313" key="6">
    <source>
        <dbReference type="Proteomes" id="UP001362899"/>
    </source>
</evidence>
<sequence length="336" mass="37491">MCVSDLIELLGAPRADVVAIAVKNLMQFSSSEESLHFFKANNWNGLRALENISLTNNNTDVVQDALICLVNLTCFEDVRKQVVVDSAAVRAYATLLTATKKASFTQYLCMLFNNLAKEPETLKALDETLIKALFLTATTHISAKDSDYDFLFMVFTEFARQDADLIAKFVPNLFGALVNGTESQKRICAATIKNCLLHEKSNENFANDTPLIETIMITLKGSEELDEEDTSKLPEVVRNTISPEKTREEDLEVQLTLLQCLLLIGSTVCGREALRRKNAYFVVRELHLATKNNEVAQLCEEYVNLVMRGEPEAMKSLNEQKQIAAAPVDEGVEEIL</sequence>
<dbReference type="Pfam" id="PF04064">
    <property type="entry name" value="DUF384"/>
    <property type="match status" value="1"/>
</dbReference>
<dbReference type="PANTHER" id="PTHR13387">
    <property type="entry name" value="PROTEIN HGH1 HOMOLOG"/>
    <property type="match status" value="1"/>
</dbReference>
<dbReference type="PANTHER" id="PTHR13387:SF9">
    <property type="entry name" value="PROTEIN HGH1 HOMOLOG"/>
    <property type="match status" value="1"/>
</dbReference>
<evidence type="ECO:0000259" key="3">
    <source>
        <dbReference type="Pfam" id="PF04063"/>
    </source>
</evidence>
<evidence type="ECO:0000256" key="2">
    <source>
        <dbReference type="ARBA" id="ARBA00014076"/>
    </source>
</evidence>
<feature type="domain" description="Protein HGH1 C-terminal" evidence="4">
    <location>
        <begin position="260"/>
        <end position="312"/>
    </location>
</feature>
<dbReference type="InterPro" id="IPR016024">
    <property type="entry name" value="ARM-type_fold"/>
</dbReference>
<proteinExistence type="inferred from homology"/>
<comment type="similarity">
    <text evidence="1">Belongs to the HGH1 family.</text>
</comment>
<evidence type="ECO:0000256" key="1">
    <source>
        <dbReference type="ARBA" id="ARBA00006712"/>
    </source>
</evidence>
<dbReference type="Gene3D" id="1.25.10.10">
    <property type="entry name" value="Leucine-rich Repeat Variant"/>
    <property type="match status" value="1"/>
</dbReference>
<feature type="domain" description="Protein HGH1 N-terminal" evidence="3">
    <location>
        <begin position="99"/>
        <end position="253"/>
    </location>
</feature>
<evidence type="ECO:0000259" key="4">
    <source>
        <dbReference type="Pfam" id="PF04064"/>
    </source>
</evidence>
<evidence type="ECO:0000313" key="5">
    <source>
        <dbReference type="EMBL" id="GMM53310.1"/>
    </source>
</evidence>
<comment type="caution">
    <text evidence="5">The sequence shown here is derived from an EMBL/GenBank/DDBJ whole genome shotgun (WGS) entry which is preliminary data.</text>
</comment>
<keyword evidence="6" id="KW-1185">Reference proteome</keyword>
<dbReference type="InterPro" id="IPR039717">
    <property type="entry name" value="Hgh1"/>
</dbReference>
<organism evidence="5 6">
    <name type="scientific">Starmerella bacillaris</name>
    <name type="common">Yeast</name>
    <name type="synonym">Candida zemplinina</name>
    <dbReference type="NCBI Taxonomy" id="1247836"/>
    <lineage>
        <taxon>Eukaryota</taxon>
        <taxon>Fungi</taxon>
        <taxon>Dikarya</taxon>
        <taxon>Ascomycota</taxon>
        <taxon>Saccharomycotina</taxon>
        <taxon>Dipodascomycetes</taxon>
        <taxon>Dipodascales</taxon>
        <taxon>Trichomonascaceae</taxon>
        <taxon>Starmerella</taxon>
    </lineage>
</organism>
<dbReference type="Proteomes" id="UP001362899">
    <property type="component" value="Unassembled WGS sequence"/>
</dbReference>
<dbReference type="InterPro" id="IPR007206">
    <property type="entry name" value="Protein_HGH1_C"/>
</dbReference>
<gene>
    <name evidence="5" type="ORF">DASB73_042730</name>
</gene>